<evidence type="ECO:0000256" key="1">
    <source>
        <dbReference type="SAM" id="Phobius"/>
    </source>
</evidence>
<keyword evidence="1" id="KW-1133">Transmembrane helix</keyword>
<accession>A0A3P3EJE7</accession>
<evidence type="ECO:0000313" key="5">
    <source>
        <dbReference type="Proteomes" id="UP000271590"/>
    </source>
</evidence>
<comment type="caution">
    <text evidence="2">The sequence shown here is derived from an EMBL/GenBank/DDBJ whole genome shotgun (WGS) entry which is preliminary data.</text>
</comment>
<dbReference type="NCBIfam" id="NF033233">
    <property type="entry name" value="twin_helix"/>
    <property type="match status" value="1"/>
</dbReference>
<sequence>MGVMKYFIALVFVGIFASLAFALFYMLKDGRNGRAKSGGMARALTFRIGLSVFLFLCMLLAWKFGYIQPTGLPLGK</sequence>
<evidence type="ECO:0000313" key="4">
    <source>
        <dbReference type="Proteomes" id="UP000271137"/>
    </source>
</evidence>
<keyword evidence="1 2" id="KW-0812">Transmembrane</keyword>
<dbReference type="Proteomes" id="UP000271590">
    <property type="component" value="Unassembled WGS sequence"/>
</dbReference>
<evidence type="ECO:0000313" key="3">
    <source>
        <dbReference type="EMBL" id="RSZ31646.1"/>
    </source>
</evidence>
<keyword evidence="1" id="KW-0472">Membrane</keyword>
<dbReference type="AlphaFoldDB" id="A0A3P3EJE7"/>
<feature type="transmembrane region" description="Helical" evidence="1">
    <location>
        <begin position="48"/>
        <end position="67"/>
    </location>
</feature>
<reference evidence="2 5" key="1">
    <citation type="submission" date="2018-11" db="EMBL/GenBank/DDBJ databases">
        <title>The genome of Variovorax sp T529.</title>
        <authorList>
            <person name="Gao J."/>
        </authorList>
    </citation>
    <scope>NUCLEOTIDE SEQUENCE [LARGE SCALE GENOMIC DNA]</scope>
    <source>
        <strain evidence="2 5">T529</strain>
    </source>
</reference>
<dbReference type="Proteomes" id="UP000271137">
    <property type="component" value="Unassembled WGS sequence"/>
</dbReference>
<evidence type="ECO:0000313" key="2">
    <source>
        <dbReference type="EMBL" id="RRH86519.1"/>
    </source>
</evidence>
<proteinExistence type="predicted"/>
<dbReference type="EMBL" id="RQXU01000012">
    <property type="protein sequence ID" value="RRH86519.1"/>
    <property type="molecule type" value="Genomic_DNA"/>
</dbReference>
<dbReference type="RefSeq" id="WP_124960138.1">
    <property type="nucleotide sequence ID" value="NZ_CBFHCE010000202.1"/>
</dbReference>
<organism evidence="2 5">
    <name type="scientific">Variovorax beijingensis</name>
    <dbReference type="NCBI Taxonomy" id="2496117"/>
    <lineage>
        <taxon>Bacteria</taxon>
        <taxon>Pseudomonadati</taxon>
        <taxon>Pseudomonadota</taxon>
        <taxon>Betaproteobacteria</taxon>
        <taxon>Burkholderiales</taxon>
        <taxon>Comamonadaceae</taxon>
        <taxon>Variovorax</taxon>
    </lineage>
</organism>
<gene>
    <name evidence="2" type="ORF">EH244_20190</name>
    <name evidence="3" type="ORF">EJO66_23040</name>
</gene>
<protein>
    <submittedName>
        <fullName evidence="2">Twin transmembrane helix small protein</fullName>
    </submittedName>
</protein>
<dbReference type="EMBL" id="RXFQ01000015">
    <property type="protein sequence ID" value="RSZ31646.1"/>
    <property type="molecule type" value="Genomic_DNA"/>
</dbReference>
<feature type="transmembrane region" description="Helical" evidence="1">
    <location>
        <begin position="6"/>
        <end position="27"/>
    </location>
</feature>
<dbReference type="InterPro" id="IPR021313">
    <property type="entry name" value="DUF2909"/>
</dbReference>
<reference evidence="3 4" key="2">
    <citation type="submission" date="2018-12" db="EMBL/GenBank/DDBJ databases">
        <title>The genome sequences of strain 502.</title>
        <authorList>
            <person name="Gao J."/>
            <person name="Sun J."/>
        </authorList>
    </citation>
    <scope>NUCLEOTIDE SEQUENCE [LARGE SCALE GENOMIC DNA]</scope>
    <source>
        <strain evidence="3 4">502</strain>
    </source>
</reference>
<name>A0A3P3EJE7_9BURK</name>
<keyword evidence="4" id="KW-1185">Reference proteome</keyword>
<dbReference type="Pfam" id="PF11137">
    <property type="entry name" value="DUF2909"/>
    <property type="match status" value="1"/>
</dbReference>